<dbReference type="Gene3D" id="3.30.1330.120">
    <property type="entry name" value="2-methylcitrate dehydratase PrpD"/>
    <property type="match status" value="1"/>
</dbReference>
<dbReference type="PANTHER" id="PTHR16943:SF8">
    <property type="entry name" value="2-METHYLCITRATE DEHYDRATASE"/>
    <property type="match status" value="1"/>
</dbReference>
<dbReference type="Pfam" id="PF03972">
    <property type="entry name" value="MmgE_PrpD_N"/>
    <property type="match status" value="1"/>
</dbReference>
<dbReference type="InterPro" id="IPR042188">
    <property type="entry name" value="MmgE/PrpD_sf_2"/>
</dbReference>
<keyword evidence="5" id="KW-1185">Reference proteome</keyword>
<accession>A0ABT8NGR1</accession>
<dbReference type="EMBL" id="JAUJWU010000005">
    <property type="protein sequence ID" value="MDN7247067.1"/>
    <property type="molecule type" value="Genomic_DNA"/>
</dbReference>
<protein>
    <submittedName>
        <fullName evidence="4">MmgE/PrpD family protein</fullName>
    </submittedName>
</protein>
<dbReference type="Proteomes" id="UP001172142">
    <property type="component" value="Unassembled WGS sequence"/>
</dbReference>
<organism evidence="4 5">
    <name type="scientific">Planococcus shenhongbingii</name>
    <dbReference type="NCBI Taxonomy" id="3058398"/>
    <lineage>
        <taxon>Bacteria</taxon>
        <taxon>Bacillati</taxon>
        <taxon>Bacillota</taxon>
        <taxon>Bacilli</taxon>
        <taxon>Bacillales</taxon>
        <taxon>Caryophanaceae</taxon>
        <taxon>Planococcus</taxon>
    </lineage>
</organism>
<comment type="similarity">
    <text evidence="1">Belongs to the PrpD family.</text>
</comment>
<dbReference type="InterPro" id="IPR036148">
    <property type="entry name" value="MmgE/PrpD_sf"/>
</dbReference>
<evidence type="ECO:0000259" key="3">
    <source>
        <dbReference type="Pfam" id="PF19305"/>
    </source>
</evidence>
<dbReference type="RefSeq" id="WP_301857376.1">
    <property type="nucleotide sequence ID" value="NZ_JAUJWU010000005.1"/>
</dbReference>
<dbReference type="Gene3D" id="1.10.4100.10">
    <property type="entry name" value="2-methylcitrate dehydratase PrpD"/>
    <property type="match status" value="1"/>
</dbReference>
<sequence>MPLSMELVQAIRVRQNNGLPEEILEKARLHIKDTVAISLAAYKRAPIAKQAIAALSIGTSGSAKVIGSSLRLPPGHAAFSNTALAHALDFDDINDLSRIHPTPVTLAAAIAAADIGKSPAVDLVTAVALGNEILCRMGRAVEPKGIGADANWFLSQLFGYFGAAITAGLVLGLSDEELVHAIGLAYMQASGGKEAGVGTGSQARSIYPAFASMGGVQAALLASQGVTAPASSLDGPTGFFPIYFGQNLDVHQREILLDTDSWTFSDTSIKLFPSCRYSHPFIKSALILRDKMDLSEIKKIVIGVNETAAMLCRPLADRCRPRTLQDAKFSIPFMVAFTFVHGRVDLNNLTEKALDDPEVLQLAALIEVEPTQHDAPGLPPGDIRMFSEAQEHQYTHILGPETAVDEVKDKFIQCCKYAGIAAPDILWEKLSRQMDYGLVNACII</sequence>
<gene>
    <name evidence="4" type="ORF">QWY13_16425</name>
</gene>
<evidence type="ECO:0000313" key="4">
    <source>
        <dbReference type="EMBL" id="MDN7247067.1"/>
    </source>
</evidence>
<dbReference type="InterPro" id="IPR045336">
    <property type="entry name" value="MmgE_PrpD_N"/>
</dbReference>
<evidence type="ECO:0000313" key="5">
    <source>
        <dbReference type="Proteomes" id="UP001172142"/>
    </source>
</evidence>
<dbReference type="InterPro" id="IPR042183">
    <property type="entry name" value="MmgE/PrpD_sf_1"/>
</dbReference>
<name>A0ABT8NGR1_9BACL</name>
<dbReference type="InterPro" id="IPR045337">
    <property type="entry name" value="MmgE_PrpD_C"/>
</dbReference>
<feature type="domain" description="MmgE/PrpD N-terminal" evidence="2">
    <location>
        <begin position="16"/>
        <end position="246"/>
    </location>
</feature>
<evidence type="ECO:0000256" key="1">
    <source>
        <dbReference type="ARBA" id="ARBA00006174"/>
    </source>
</evidence>
<reference evidence="4 5" key="1">
    <citation type="submission" date="2023-07" db="EMBL/GenBank/DDBJ databases">
        <title>Novel species in genus Planococcus.</title>
        <authorList>
            <person name="Ning S."/>
        </authorList>
    </citation>
    <scope>NUCLEOTIDE SEQUENCE [LARGE SCALE GENOMIC DNA]</scope>
    <source>
        <strain evidence="4 5">N017</strain>
    </source>
</reference>
<dbReference type="PANTHER" id="PTHR16943">
    <property type="entry name" value="2-METHYLCITRATE DEHYDRATASE-RELATED"/>
    <property type="match status" value="1"/>
</dbReference>
<proteinExistence type="inferred from homology"/>
<comment type="caution">
    <text evidence="4">The sequence shown here is derived from an EMBL/GenBank/DDBJ whole genome shotgun (WGS) entry which is preliminary data.</text>
</comment>
<dbReference type="InterPro" id="IPR005656">
    <property type="entry name" value="MmgE_PrpD"/>
</dbReference>
<evidence type="ECO:0000259" key="2">
    <source>
        <dbReference type="Pfam" id="PF03972"/>
    </source>
</evidence>
<dbReference type="Pfam" id="PF19305">
    <property type="entry name" value="MmgE_PrpD_C"/>
    <property type="match status" value="1"/>
</dbReference>
<feature type="domain" description="MmgE/PrpD C-terminal" evidence="3">
    <location>
        <begin position="272"/>
        <end position="416"/>
    </location>
</feature>
<dbReference type="SUPFAM" id="SSF103378">
    <property type="entry name" value="2-methylcitrate dehydratase PrpD"/>
    <property type="match status" value="1"/>
</dbReference>